<feature type="domain" description="DUF1468" evidence="2">
    <location>
        <begin position="10"/>
        <end position="144"/>
    </location>
</feature>
<keyword evidence="1" id="KW-0812">Transmembrane</keyword>
<evidence type="ECO:0000313" key="4">
    <source>
        <dbReference type="Proteomes" id="UP000006034"/>
    </source>
</evidence>
<reference evidence="3 4" key="1">
    <citation type="submission" date="2010-10" db="EMBL/GenBank/DDBJ databases">
        <authorList>
            <consortium name="The Broad Institute Genome Sequencing Platform"/>
            <person name="Ward D."/>
            <person name="Earl A."/>
            <person name="Feldgarden M."/>
            <person name="Young S.K."/>
            <person name="Gargeya S."/>
            <person name="Zeng Q."/>
            <person name="Alvarado L."/>
            <person name="Berlin A."/>
            <person name="Bochicchio J."/>
            <person name="Chapman S.B."/>
            <person name="Chen Z."/>
            <person name="Freedman E."/>
            <person name="Gellesch M."/>
            <person name="Goldberg J."/>
            <person name="Griggs A."/>
            <person name="Gujja S."/>
            <person name="Heilman E."/>
            <person name="Heiman D."/>
            <person name="Howarth C."/>
            <person name="Mehta T."/>
            <person name="Neiman D."/>
            <person name="Pearson M."/>
            <person name="Roberts A."/>
            <person name="Saif S."/>
            <person name="Shea T."/>
            <person name="Shenoy N."/>
            <person name="Sisk P."/>
            <person name="Stolte C."/>
            <person name="Sykes S."/>
            <person name="White J."/>
            <person name="Yandava C."/>
            <person name="Allen-Vercoe E."/>
            <person name="Sibley C."/>
            <person name="Ambrose C.E."/>
            <person name="Strauss J."/>
            <person name="Daigneault M."/>
            <person name="Haas B."/>
            <person name="Nusbaum C."/>
            <person name="Birren B."/>
        </authorList>
    </citation>
    <scope>NUCLEOTIDE SEQUENCE [LARGE SCALE GENOMIC DNA]</scope>
    <source>
        <strain evidence="3 4">3_1_6</strain>
    </source>
</reference>
<dbReference type="EMBL" id="ADCP02000001">
    <property type="protein sequence ID" value="EFV42953.1"/>
    <property type="molecule type" value="Genomic_DNA"/>
</dbReference>
<dbReference type="Proteomes" id="UP000006034">
    <property type="component" value="Unassembled WGS sequence"/>
</dbReference>
<feature type="transmembrane region" description="Helical" evidence="1">
    <location>
        <begin position="116"/>
        <end position="135"/>
    </location>
</feature>
<dbReference type="Pfam" id="PF07331">
    <property type="entry name" value="TctB"/>
    <property type="match status" value="1"/>
</dbReference>
<dbReference type="AlphaFoldDB" id="E5YAP9"/>
<protein>
    <recommendedName>
        <fullName evidence="2">DUF1468 domain-containing protein</fullName>
    </recommendedName>
</protein>
<feature type="transmembrane region" description="Helical" evidence="1">
    <location>
        <begin position="46"/>
        <end position="65"/>
    </location>
</feature>
<dbReference type="GeneID" id="78087650"/>
<sequence>MDVSRKGIVVSVGFILAAVFLLYDSYTTKEVYLNEGALYPMTYPRILLGIWIVLSGLHVFARRVAVDIPSLLKALPTILLITAVLVGFTILLPLLGFPVASFLLLCAVFLILHYRYPIRLTLIAAGASFFLWFIFQKLIALPLPSGTLLFF</sequence>
<proteinExistence type="predicted"/>
<evidence type="ECO:0000259" key="2">
    <source>
        <dbReference type="Pfam" id="PF07331"/>
    </source>
</evidence>
<dbReference type="HOGENOM" id="CLU_1727795_0_0_7"/>
<evidence type="ECO:0000313" key="3">
    <source>
        <dbReference type="EMBL" id="EFV42953.1"/>
    </source>
</evidence>
<reference evidence="3 4" key="2">
    <citation type="submission" date="2013-04" db="EMBL/GenBank/DDBJ databases">
        <title>The Genome Sequence of Bilophila wadsworthia 3_1_6.</title>
        <authorList>
            <consortium name="The Broad Institute Genomics Platform"/>
            <person name="Earl A."/>
            <person name="Ward D."/>
            <person name="Feldgarden M."/>
            <person name="Gevers D."/>
            <person name="Sibley C."/>
            <person name="Strauss J."/>
            <person name="Allen-Vercoe E."/>
            <person name="Walker B."/>
            <person name="Young S."/>
            <person name="Zeng Q."/>
            <person name="Gargeya S."/>
            <person name="Fitzgerald M."/>
            <person name="Haas B."/>
            <person name="Abouelleil A."/>
            <person name="Allen A.W."/>
            <person name="Alvarado L."/>
            <person name="Arachchi H.M."/>
            <person name="Berlin A.M."/>
            <person name="Chapman S.B."/>
            <person name="Gainer-Dewar J."/>
            <person name="Goldberg J."/>
            <person name="Griggs A."/>
            <person name="Gujja S."/>
            <person name="Hansen M."/>
            <person name="Howarth C."/>
            <person name="Imamovic A."/>
            <person name="Ireland A."/>
            <person name="Larimer J."/>
            <person name="McCowan C."/>
            <person name="Murphy C."/>
            <person name="Pearson M."/>
            <person name="Poon T.W."/>
            <person name="Priest M."/>
            <person name="Roberts A."/>
            <person name="Saif S."/>
            <person name="Shea T."/>
            <person name="Sisk P."/>
            <person name="Sykes S."/>
            <person name="Wortman J."/>
            <person name="Nusbaum C."/>
            <person name="Birren B."/>
        </authorList>
    </citation>
    <scope>NUCLEOTIDE SEQUENCE [LARGE SCALE GENOMIC DNA]</scope>
    <source>
        <strain evidence="3 4">3_1_6</strain>
    </source>
</reference>
<feature type="transmembrane region" description="Helical" evidence="1">
    <location>
        <begin position="7"/>
        <end position="26"/>
    </location>
</feature>
<gene>
    <name evidence="3" type="ORF">HMPREF0179_03270</name>
</gene>
<keyword evidence="4" id="KW-1185">Reference proteome</keyword>
<dbReference type="STRING" id="563192.HMPREF0179_03270"/>
<comment type="caution">
    <text evidence="3">The sequence shown here is derived from an EMBL/GenBank/DDBJ whole genome shotgun (WGS) entry which is preliminary data.</text>
</comment>
<keyword evidence="1" id="KW-0472">Membrane</keyword>
<dbReference type="InterPro" id="IPR009936">
    <property type="entry name" value="DUF1468"/>
</dbReference>
<accession>E5YAP9</accession>
<evidence type="ECO:0000256" key="1">
    <source>
        <dbReference type="SAM" id="Phobius"/>
    </source>
</evidence>
<feature type="transmembrane region" description="Helical" evidence="1">
    <location>
        <begin position="77"/>
        <end position="110"/>
    </location>
</feature>
<keyword evidence="1" id="KW-1133">Transmembrane helix</keyword>
<name>E5YAP9_BILW3</name>
<organism evidence="3 4">
    <name type="scientific">Bilophila wadsworthia (strain 3_1_6)</name>
    <dbReference type="NCBI Taxonomy" id="563192"/>
    <lineage>
        <taxon>Bacteria</taxon>
        <taxon>Pseudomonadati</taxon>
        <taxon>Thermodesulfobacteriota</taxon>
        <taxon>Desulfovibrionia</taxon>
        <taxon>Desulfovibrionales</taxon>
        <taxon>Desulfovibrionaceae</taxon>
        <taxon>Bilophila</taxon>
    </lineage>
</organism>
<dbReference type="RefSeq" id="WP_005029897.1">
    <property type="nucleotide sequence ID" value="NZ_KE150238.1"/>
</dbReference>